<dbReference type="PANTHER" id="PTHR11709">
    <property type="entry name" value="MULTI-COPPER OXIDASE"/>
    <property type="match status" value="1"/>
</dbReference>
<dbReference type="AlphaFoldDB" id="A0A317ZUA0"/>
<evidence type="ECO:0000259" key="5">
    <source>
        <dbReference type="Pfam" id="PF07732"/>
    </source>
</evidence>
<feature type="transmembrane region" description="Helical" evidence="3">
    <location>
        <begin position="180"/>
        <end position="201"/>
    </location>
</feature>
<feature type="domain" description="Plastocyanin-like" evidence="5">
    <location>
        <begin position="250"/>
        <end position="363"/>
    </location>
</feature>
<evidence type="ECO:0000256" key="1">
    <source>
        <dbReference type="ARBA" id="ARBA00022723"/>
    </source>
</evidence>
<feature type="transmembrane region" description="Helical" evidence="3">
    <location>
        <begin position="126"/>
        <end position="146"/>
    </location>
</feature>
<keyword evidence="2" id="KW-0560">Oxidoreductase</keyword>
<dbReference type="Proteomes" id="UP000246722">
    <property type="component" value="Unassembled WGS sequence"/>
</dbReference>
<dbReference type="RefSeq" id="WP_110126215.1">
    <property type="nucleotide sequence ID" value="NZ_QHLY01000007.1"/>
</dbReference>
<dbReference type="EMBL" id="QHLY01000007">
    <property type="protein sequence ID" value="PXA70837.1"/>
    <property type="molecule type" value="Genomic_DNA"/>
</dbReference>
<gene>
    <name evidence="6" type="ORF">CTB96_07175</name>
</gene>
<dbReference type="PROSITE" id="PS00080">
    <property type="entry name" value="MULTICOPPER_OXIDASE2"/>
    <property type="match status" value="1"/>
</dbReference>
<dbReference type="CDD" id="cd04202">
    <property type="entry name" value="CuRO_D2_2dMcoN_like"/>
    <property type="match status" value="1"/>
</dbReference>
<name>A0A317ZUA0_9MICO</name>
<proteinExistence type="predicted"/>
<comment type="caution">
    <text evidence="6">The sequence shown here is derived from an EMBL/GenBank/DDBJ whole genome shotgun (WGS) entry which is preliminary data.</text>
</comment>
<dbReference type="InterPro" id="IPR011707">
    <property type="entry name" value="Cu-oxidase-like_N"/>
</dbReference>
<feature type="transmembrane region" description="Helical" evidence="3">
    <location>
        <begin position="6"/>
        <end position="31"/>
    </location>
</feature>
<dbReference type="InterPro" id="IPR045087">
    <property type="entry name" value="Cu-oxidase_fam"/>
</dbReference>
<keyword evidence="3" id="KW-0812">Transmembrane</keyword>
<evidence type="ECO:0000256" key="3">
    <source>
        <dbReference type="SAM" id="Phobius"/>
    </source>
</evidence>
<feature type="transmembrane region" description="Helical" evidence="3">
    <location>
        <begin position="90"/>
        <end position="114"/>
    </location>
</feature>
<dbReference type="GO" id="GO:0016491">
    <property type="term" value="F:oxidoreductase activity"/>
    <property type="evidence" value="ECO:0007669"/>
    <property type="project" value="UniProtKB-KW"/>
</dbReference>
<feature type="transmembrane region" description="Helical" evidence="3">
    <location>
        <begin position="52"/>
        <end position="84"/>
    </location>
</feature>
<accession>A0A317ZUA0</accession>
<dbReference type="SUPFAM" id="SSF49503">
    <property type="entry name" value="Cupredoxins"/>
    <property type="match status" value="3"/>
</dbReference>
<sequence>MTTTLLLALDLVAAILTAAAWIGAAVLASGLRPVAPPDSAGSDGPATRRRRAGLTLALFGLGVLGVVAQGVFVALLAGGGWWFVQEKVVFALPLAGLAAIGGGILAAPALVRLARGHGTALGARGTAALVGAAAAGVAGVVARLVIGYPLELLPALVLLALVLLAAALAHAVAAGRPKRVVTGLAAFSALVLVASLGVVWLTSAALPGALAAAHEHVPTEARAADGVSVTALRTPADSPGAVRAFELTARHQEVTLASGTTVSAWTYGSLPGPELRVTQGDLVEATLHNADIDAGVTIHWHGFDVPAGEDGVAGVTQDAVLPGDSFTYRFVATDPGTYWYHTHQVSADGVRRGLYGTLVVLPPTGVPEDVDLTVPLHTVAGAVLLGDSDTAVARSVPAGASVRLRLVNTDQVPHRFRLDGAPFTFVAADGRDLIGPTPVTGKSLRIPAGGRLDLSVTMPESGVRLSSNASTEAVLSLAPDGAVIPGPVPEAADDLDLLPDLDLLQYGTPGGAGLPAGDGRVDATMVLDRNPRFLGTRPVYGYTVNGAVFPHIPSIEVSEGNRVRLTVVNRGWDTHPMHVHGHHVLVIERDGIRSTGSPLWLDTFDVQPGEVWVVEFVADNPGIWMDHCHNLDHAAEGMMMALTYRGVTSPFEQGGPHSNRAE</sequence>
<protein>
    <submittedName>
        <fullName evidence="6">Copper oxidase</fullName>
    </submittedName>
</protein>
<dbReference type="GO" id="GO:0005507">
    <property type="term" value="F:copper ion binding"/>
    <property type="evidence" value="ECO:0007669"/>
    <property type="project" value="InterPro"/>
</dbReference>
<dbReference type="InterPro" id="IPR011706">
    <property type="entry name" value="Cu-oxidase_C"/>
</dbReference>
<dbReference type="OrthoDB" id="345021at2"/>
<dbReference type="PANTHER" id="PTHR11709:SF482">
    <property type="entry name" value="COPPER-CONTAINING NITRITE REDUCTASE"/>
    <property type="match status" value="1"/>
</dbReference>
<evidence type="ECO:0000259" key="4">
    <source>
        <dbReference type="Pfam" id="PF07731"/>
    </source>
</evidence>
<keyword evidence="1" id="KW-0479">Metal-binding</keyword>
<dbReference type="Gene3D" id="2.60.40.420">
    <property type="entry name" value="Cupredoxins - blue copper proteins"/>
    <property type="match status" value="3"/>
</dbReference>
<dbReference type="Pfam" id="PF07732">
    <property type="entry name" value="Cu-oxidase_3"/>
    <property type="match status" value="1"/>
</dbReference>
<evidence type="ECO:0000313" key="7">
    <source>
        <dbReference type="Proteomes" id="UP000246722"/>
    </source>
</evidence>
<dbReference type="InterPro" id="IPR008972">
    <property type="entry name" value="Cupredoxin"/>
</dbReference>
<dbReference type="Pfam" id="PF07731">
    <property type="entry name" value="Cu-oxidase_2"/>
    <property type="match status" value="1"/>
</dbReference>
<dbReference type="InterPro" id="IPR002355">
    <property type="entry name" value="Cu_oxidase_Cu_BS"/>
</dbReference>
<keyword evidence="3" id="KW-0472">Membrane</keyword>
<feature type="transmembrane region" description="Helical" evidence="3">
    <location>
        <begin position="152"/>
        <end position="173"/>
    </location>
</feature>
<keyword evidence="7" id="KW-1185">Reference proteome</keyword>
<organism evidence="6 7">
    <name type="scientific">Cryobacterium arcticum</name>
    <dbReference type="NCBI Taxonomy" id="670052"/>
    <lineage>
        <taxon>Bacteria</taxon>
        <taxon>Bacillati</taxon>
        <taxon>Actinomycetota</taxon>
        <taxon>Actinomycetes</taxon>
        <taxon>Micrococcales</taxon>
        <taxon>Microbacteriaceae</taxon>
        <taxon>Cryobacterium</taxon>
    </lineage>
</organism>
<feature type="domain" description="Plastocyanin-like" evidence="4">
    <location>
        <begin position="542"/>
        <end position="644"/>
    </location>
</feature>
<reference evidence="6 7" key="1">
    <citation type="submission" date="2018-05" db="EMBL/GenBank/DDBJ databases">
        <title>Genetic diversity of glacier-inhabiting Cryobacterium bacteria in China and description of Cryobacterium mengkeensis sp. nov. and Arthrobacter glacialis sp. nov.</title>
        <authorList>
            <person name="Liu Q."/>
            <person name="Xin Y.-H."/>
        </authorList>
    </citation>
    <scope>NUCLEOTIDE SEQUENCE [LARGE SCALE GENOMIC DNA]</scope>
    <source>
        <strain evidence="6 7">SK-1</strain>
    </source>
</reference>
<keyword evidence="3" id="KW-1133">Transmembrane helix</keyword>
<evidence type="ECO:0000256" key="2">
    <source>
        <dbReference type="ARBA" id="ARBA00023002"/>
    </source>
</evidence>
<evidence type="ECO:0000313" key="6">
    <source>
        <dbReference type="EMBL" id="PXA70837.1"/>
    </source>
</evidence>